<feature type="region of interest" description="Disordered" evidence="7">
    <location>
        <begin position="1230"/>
        <end position="1297"/>
    </location>
</feature>
<dbReference type="InterPro" id="IPR008266">
    <property type="entry name" value="Tyr_kinase_AS"/>
</dbReference>
<dbReference type="SUPFAM" id="SSF68993">
    <property type="entry name" value="FAT domain of focal adhesion kinase"/>
    <property type="match status" value="1"/>
</dbReference>
<proteinExistence type="predicted"/>
<dbReference type="InterPro" id="IPR000719">
    <property type="entry name" value="Prot_kinase_dom"/>
</dbReference>
<dbReference type="PANTHER" id="PTHR46221">
    <property type="entry name" value="FERM AND PDZ DOMAIN-CONTAINING PROTEIN FAMILY MEMBER"/>
    <property type="match status" value="1"/>
</dbReference>
<dbReference type="PROSITE" id="PS50057">
    <property type="entry name" value="FERM_3"/>
    <property type="match status" value="1"/>
</dbReference>
<feature type="compositionally biased region" description="Basic and acidic residues" evidence="7">
    <location>
        <begin position="1078"/>
        <end position="1087"/>
    </location>
</feature>
<feature type="coiled-coil region" evidence="6">
    <location>
        <begin position="865"/>
        <end position="892"/>
    </location>
</feature>
<dbReference type="EnsemblMetazoa" id="MDOA014072-RA">
    <property type="protein sequence ID" value="MDOA014072-PA"/>
    <property type="gene ID" value="MDOA014072"/>
</dbReference>
<dbReference type="SMART" id="SM00219">
    <property type="entry name" value="TyrKc"/>
    <property type="match status" value="1"/>
</dbReference>
<dbReference type="InterPro" id="IPR049385">
    <property type="entry name" value="FAK1-like_FERM_C"/>
</dbReference>
<evidence type="ECO:0000256" key="7">
    <source>
        <dbReference type="SAM" id="MobiDB-lite"/>
    </source>
</evidence>
<dbReference type="PROSITE" id="PS00109">
    <property type="entry name" value="PROTEIN_KINASE_TYR"/>
    <property type="match status" value="1"/>
</dbReference>
<dbReference type="GO" id="GO:0005925">
    <property type="term" value="C:focal adhesion"/>
    <property type="evidence" value="ECO:0007669"/>
    <property type="project" value="InterPro"/>
</dbReference>
<evidence type="ECO:0000256" key="3">
    <source>
        <dbReference type="ARBA" id="ARBA00022741"/>
    </source>
</evidence>
<sequence length="1604" mass="180160">MSQNSNQSNLTSLNVYWPNNLHHAVSLDEQKDTVQDIIEKTVAMVPYAKKPNPRYYALRLQNMVSKETLWMNKTTKIQKLLEHIWNSTCPNTECPQQKSQHIPPTVNVNDKLSVWRPELRIRYLPHSLRELFNEDKITCYFYFDQVKQDFIQSNSTSIDFDSAIQLCCLSMLHYFRNMTTAIPDKKTQHVEHIDKEVGFNQFLPKTVISSTKPKNLKKVILATYKKLYHLTDIEYITKYFDILKNFYETEYEKFSVTLSSSWNISSYLYVGPKIGISYQTHPQTNMTQVATFKDINRITTLFLPKEDAHSNHEKSLLKSLPPSIDDNLGQGKPCRCREMKTQVKITTTSKDEDLVITCNGYNTATSIANLIEGYCLLISNNQVCTLWNPIGGNVKNDTTNSLNNGGGGGGDHANETNYSENSKPKLSEDYAELGLADEEGDYSTPAVRNYELDRSEITLNNTIGVGQFGDVYIGTYHTKVKCGNGKGDKNDIGNSAIIQVAVKTCKTNDDPEKMERFLEEAYVMQKFDHPHIIRLIGICSESPVWIVMELAEYGELRAYLKSNAEKLRRETLLLYCYQLSTALSYLESKKFVHRDIAARNVLVSSPTCIKLADFGLSRWVSEQSYYHSSTCMLPIKWMAPESINFRRFTIASDVWMFGVCAWEILMLGVKPFQGIKNSDIIAKLENGERLPFPNNCPPRLYSLLSQCWTYEPSKRPNFKRIKETLYEILIEERAAGFDSMNKENSGFFSMVNSNSDLDMPPSKPSKTPQLVGDNSKFSSNAGDKNSSALSPQTYIIAQNPEILARLMKENENRGINPAAYTTPASVFNTLAVDVDTSKTTNNDIALKTSKLPVSEFLKLDNTITREEKATVLHRLQQDKQQQQQQQQMMQQKANNEATIQAQTQAQQQQQQAIKTNQQQQSKMFTTDCQPQQQQQMPYPHHACGGGGGSIRQPFVTHVHDGGGHLSGFTTMVPQFVMVPEGMFHMPHSTITAAKSASLGQEERTQMIYDFGRNPPINRHIPHTTHCGSLERNVMPPHFQNNNCTRSIGGSLERNKSLISPLNAAGPRKCVPRSASLERSAHNSRDFPKSYSRSGSLEAYSSFLAFKNHMKNSPEYKAFEEEIYDVCPANKLQAPNSGGGMLPGQLYTPMAPGNGFIYGGYDPQRINQQQQQQMAQSISATGITQQQQQQQQPASIMMAAGQIQQPPLSMEMMSQPTMDSEVKNSNSMLQLTEKPRKTSLSRDVETPSHHPHNIQQTHAAPSSSLCSSLNDNINNSSSSLSESSCYPPPPPSSTKANNHLSHRLSTMAMNDRQLLSATEQQHQKNSLRPSLNRNKDAVYIATTNVVKAIITLSQEVGEHKSNNFLELVKNIGFELRKLLQSVDHLSPLIPGEASKEVEMAHKVLPKDMHELVAAMKLAQQYSDTTLDVEYKKGMLSAAHVLAMDAKNLLDVVDNIRQRYESLFVEYFEQNEPPPLSAVSSSSSGGGRSSINQMTATAASGNINTNTSSSSSNMVGGEILNEDGYQIMQNHIMEPLYSNSTDAHNTVVNQNLVHNADDILITRRNSTFNVDLGMSSTSSNFLNEHQLQQQQQHQNPLKIIEDTNTH</sequence>
<dbReference type="InterPro" id="IPR020635">
    <property type="entry name" value="Tyr_kinase_cat_dom"/>
</dbReference>
<dbReference type="InterPro" id="IPR014352">
    <property type="entry name" value="FERM/acyl-CoA-bd_prot_sf"/>
</dbReference>
<feature type="region of interest" description="Disordered" evidence="7">
    <location>
        <begin position="1072"/>
        <end position="1091"/>
    </location>
</feature>
<dbReference type="Gene3D" id="1.20.80.10">
    <property type="match status" value="1"/>
</dbReference>
<dbReference type="SMART" id="SM00295">
    <property type="entry name" value="B41"/>
    <property type="match status" value="1"/>
</dbReference>
<dbReference type="InterPro" id="IPR029071">
    <property type="entry name" value="Ubiquitin-like_domsf"/>
</dbReference>
<evidence type="ECO:0000256" key="4">
    <source>
        <dbReference type="ARBA" id="ARBA00022777"/>
    </source>
</evidence>
<keyword evidence="1" id="KW-0597">Phosphoprotein</keyword>
<keyword evidence="4" id="KW-0418">Kinase</keyword>
<dbReference type="Pfam" id="PF03623">
    <property type="entry name" value="Focal_AT"/>
    <property type="match status" value="1"/>
</dbReference>
<evidence type="ECO:0000256" key="5">
    <source>
        <dbReference type="ARBA" id="ARBA00022840"/>
    </source>
</evidence>
<organism evidence="8">
    <name type="scientific">Musca domestica</name>
    <name type="common">House fly</name>
    <dbReference type="NCBI Taxonomy" id="7370"/>
    <lineage>
        <taxon>Eukaryota</taxon>
        <taxon>Metazoa</taxon>
        <taxon>Ecdysozoa</taxon>
        <taxon>Arthropoda</taxon>
        <taxon>Hexapoda</taxon>
        <taxon>Insecta</taxon>
        <taxon>Pterygota</taxon>
        <taxon>Neoptera</taxon>
        <taxon>Endopterygota</taxon>
        <taxon>Diptera</taxon>
        <taxon>Brachycera</taxon>
        <taxon>Muscomorpha</taxon>
        <taxon>Muscoidea</taxon>
        <taxon>Muscidae</taxon>
        <taxon>Musca</taxon>
    </lineage>
</organism>
<dbReference type="FunFam" id="1.10.510.10:FF:000039">
    <property type="entry name" value="Focal adhesion kinase, isoform D"/>
    <property type="match status" value="1"/>
</dbReference>
<reference evidence="8" key="1">
    <citation type="submission" date="2020-05" db="UniProtKB">
        <authorList>
            <consortium name="EnsemblMetazoa"/>
        </authorList>
    </citation>
    <scope>IDENTIFICATION</scope>
    <source>
        <strain evidence="8">Aabys</strain>
    </source>
</reference>
<dbReference type="Gene3D" id="2.30.29.30">
    <property type="entry name" value="Pleckstrin-homology domain (PH domain)/Phosphotyrosine-binding domain (PTB)"/>
    <property type="match status" value="1"/>
</dbReference>
<dbReference type="InterPro" id="IPR036137">
    <property type="entry name" value="Focal_adhe_kin_target_dom_sf"/>
</dbReference>
<dbReference type="GO" id="GO:0005524">
    <property type="term" value="F:ATP binding"/>
    <property type="evidence" value="ECO:0007669"/>
    <property type="project" value="InterPro"/>
</dbReference>
<dbReference type="PRINTS" id="PR00109">
    <property type="entry name" value="TYRKINASE"/>
</dbReference>
<dbReference type="InterPro" id="IPR035963">
    <property type="entry name" value="FERM_2"/>
</dbReference>
<feature type="compositionally biased region" description="Basic and acidic residues" evidence="7">
    <location>
        <begin position="1232"/>
        <end position="1247"/>
    </location>
</feature>
<dbReference type="STRING" id="7370.A0A1I8NDF7"/>
<dbReference type="Pfam" id="PF21477">
    <property type="entry name" value="FERM_C_FAK1"/>
    <property type="match status" value="1"/>
</dbReference>
<accession>A0A1I8NDF7</accession>
<protein>
    <recommendedName>
        <fullName evidence="9">Protein tyrosine kinase</fullName>
    </recommendedName>
</protein>
<evidence type="ECO:0000313" key="8">
    <source>
        <dbReference type="EnsemblMetazoa" id="MDOA014072-PA"/>
    </source>
</evidence>
<evidence type="ECO:0000256" key="1">
    <source>
        <dbReference type="ARBA" id="ARBA00022553"/>
    </source>
</evidence>
<keyword evidence="3" id="KW-0547">Nucleotide-binding</keyword>
<dbReference type="InterPro" id="IPR011009">
    <property type="entry name" value="Kinase-like_dom_sf"/>
</dbReference>
<evidence type="ECO:0000256" key="6">
    <source>
        <dbReference type="SAM" id="Coils"/>
    </source>
</evidence>
<dbReference type="Gene3D" id="1.20.120.330">
    <property type="entry name" value="Nucleotidyltransferases domain 2"/>
    <property type="match status" value="1"/>
</dbReference>
<feature type="region of interest" description="Disordered" evidence="7">
    <location>
        <begin position="1471"/>
        <end position="1490"/>
    </location>
</feature>
<dbReference type="CDD" id="cd14473">
    <property type="entry name" value="FERM_B-lobe"/>
    <property type="match status" value="1"/>
</dbReference>
<dbReference type="Pfam" id="PF07714">
    <property type="entry name" value="PK_Tyr_Ser-Thr"/>
    <property type="match status" value="1"/>
</dbReference>
<dbReference type="PROSITE" id="PS50011">
    <property type="entry name" value="PROTEIN_KINASE_DOM"/>
    <property type="match status" value="1"/>
</dbReference>
<feature type="region of interest" description="Disordered" evidence="7">
    <location>
        <begin position="752"/>
        <end position="787"/>
    </location>
</feature>
<dbReference type="eggNOG" id="KOG4257">
    <property type="taxonomic scope" value="Eukaryota"/>
</dbReference>
<keyword evidence="2" id="KW-0808">Transferase</keyword>
<feature type="region of interest" description="Disordered" evidence="7">
    <location>
        <begin position="1167"/>
        <end position="1196"/>
    </location>
</feature>
<dbReference type="GO" id="GO:0007172">
    <property type="term" value="P:signal complex assembly"/>
    <property type="evidence" value="ECO:0007669"/>
    <property type="project" value="InterPro"/>
</dbReference>
<dbReference type="GO" id="GO:0008284">
    <property type="term" value="P:positive regulation of cell population proliferation"/>
    <property type="evidence" value="ECO:0007669"/>
    <property type="project" value="UniProtKB-ARBA"/>
</dbReference>
<dbReference type="FunFam" id="3.30.200.20:FF:000629">
    <property type="entry name" value="Focal adhesion kinase, isoform D"/>
    <property type="match status" value="1"/>
</dbReference>
<evidence type="ECO:0008006" key="9">
    <source>
        <dbReference type="Google" id="ProtNLM"/>
    </source>
</evidence>
<dbReference type="InterPro" id="IPR011993">
    <property type="entry name" value="PH-like_dom_sf"/>
</dbReference>
<dbReference type="PANTHER" id="PTHR46221:SF9">
    <property type="entry name" value="NON-SPECIFIC PROTEIN-TYROSINE KINASE"/>
    <property type="match status" value="1"/>
</dbReference>
<dbReference type="GO" id="GO:0004713">
    <property type="term" value="F:protein tyrosine kinase activity"/>
    <property type="evidence" value="ECO:0007669"/>
    <property type="project" value="InterPro"/>
</dbReference>
<evidence type="ECO:0000256" key="2">
    <source>
        <dbReference type="ARBA" id="ARBA00022679"/>
    </source>
</evidence>
<feature type="compositionally biased region" description="Low complexity" evidence="7">
    <location>
        <begin position="1260"/>
        <end position="1284"/>
    </location>
</feature>
<keyword evidence="5" id="KW-0067">ATP-binding</keyword>
<feature type="region of interest" description="Disordered" evidence="7">
    <location>
        <begin position="398"/>
        <end position="423"/>
    </location>
</feature>
<dbReference type="GO" id="GO:0071944">
    <property type="term" value="C:cell periphery"/>
    <property type="evidence" value="ECO:0007669"/>
    <property type="project" value="UniProtKB-ARBA"/>
</dbReference>
<feature type="compositionally biased region" description="Polar residues" evidence="7">
    <location>
        <begin position="1173"/>
        <end position="1183"/>
    </location>
</feature>
<dbReference type="GO" id="GO:0009887">
    <property type="term" value="P:animal organ morphogenesis"/>
    <property type="evidence" value="ECO:0007669"/>
    <property type="project" value="UniProtKB-ARBA"/>
</dbReference>
<dbReference type="InterPro" id="IPR019749">
    <property type="entry name" value="Band_41_domain"/>
</dbReference>
<dbReference type="SUPFAM" id="SSF47031">
    <property type="entry name" value="Second domain of FERM"/>
    <property type="match status" value="1"/>
</dbReference>
<dbReference type="VEuPathDB" id="VectorBase:MDOMA2_012360"/>
<dbReference type="InterPro" id="IPR001245">
    <property type="entry name" value="Ser-Thr/Tyr_kinase_cat_dom"/>
</dbReference>
<dbReference type="Gene3D" id="1.10.510.10">
    <property type="entry name" value="Transferase(Phosphotransferase) domain 1"/>
    <property type="match status" value="1"/>
</dbReference>
<dbReference type="VEuPathDB" id="VectorBase:MDOA014072"/>
<dbReference type="Gene3D" id="3.30.200.20">
    <property type="entry name" value="Phosphorylase Kinase, domain 1"/>
    <property type="match status" value="1"/>
</dbReference>
<keyword evidence="6" id="KW-0175">Coiled coil</keyword>
<dbReference type="InterPro" id="IPR019748">
    <property type="entry name" value="FERM_central"/>
</dbReference>
<dbReference type="SUPFAM" id="SSF54236">
    <property type="entry name" value="Ubiquitin-like"/>
    <property type="match status" value="1"/>
</dbReference>
<name>A0A1I8NDF7_MUSDO</name>
<feature type="compositionally biased region" description="Polar residues" evidence="7">
    <location>
        <begin position="775"/>
        <end position="787"/>
    </location>
</feature>
<dbReference type="InterPro" id="IPR005189">
    <property type="entry name" value="Focal_adhesion_kin_target_dom"/>
</dbReference>
<dbReference type="Pfam" id="PF00373">
    <property type="entry name" value="FERM_M"/>
    <property type="match status" value="1"/>
</dbReference>
<dbReference type="InterPro" id="IPR000299">
    <property type="entry name" value="FERM_domain"/>
</dbReference>
<dbReference type="SUPFAM" id="SSF56112">
    <property type="entry name" value="Protein kinase-like (PK-like)"/>
    <property type="match status" value="1"/>
</dbReference>
<dbReference type="GO" id="GO:0030182">
    <property type="term" value="P:neuron differentiation"/>
    <property type="evidence" value="ECO:0007669"/>
    <property type="project" value="UniProtKB-ARBA"/>
</dbReference>
<dbReference type="SUPFAM" id="SSF50729">
    <property type="entry name" value="PH domain-like"/>
    <property type="match status" value="1"/>
</dbReference>